<dbReference type="SUPFAM" id="SSF49493">
    <property type="entry name" value="HSP40/DnaJ peptide-binding domain"/>
    <property type="match status" value="2"/>
</dbReference>
<evidence type="ECO:0000256" key="5">
    <source>
        <dbReference type="PROSITE-ProRule" id="PRU00546"/>
    </source>
</evidence>
<dbReference type="EMBL" id="HBFM01033318">
    <property type="protein sequence ID" value="CAD8792336.1"/>
    <property type="molecule type" value="Transcribed_RNA"/>
</dbReference>
<dbReference type="Pfam" id="PF00226">
    <property type="entry name" value="DnaJ"/>
    <property type="match status" value="1"/>
</dbReference>
<organism evidence="9">
    <name type="scientific">Polytomella parva</name>
    <dbReference type="NCBI Taxonomy" id="51329"/>
    <lineage>
        <taxon>Eukaryota</taxon>
        <taxon>Viridiplantae</taxon>
        <taxon>Chlorophyta</taxon>
        <taxon>core chlorophytes</taxon>
        <taxon>Chlorophyceae</taxon>
        <taxon>CS clade</taxon>
        <taxon>Chlamydomonadales</taxon>
        <taxon>Chlamydomonadaceae</taxon>
        <taxon>Polytomella</taxon>
    </lineage>
</organism>
<dbReference type="GO" id="GO:0030544">
    <property type="term" value="F:Hsp70 protein binding"/>
    <property type="evidence" value="ECO:0007669"/>
    <property type="project" value="InterPro"/>
</dbReference>
<keyword evidence="3 5" id="KW-0863">Zinc-finger</keyword>
<dbReference type="Pfam" id="PF00684">
    <property type="entry name" value="DnaJ_CXXCXGXG"/>
    <property type="match status" value="1"/>
</dbReference>
<dbReference type="FunFam" id="2.60.260.20:FF:000003">
    <property type="entry name" value="DnaJ subfamily A member 2"/>
    <property type="match status" value="1"/>
</dbReference>
<feature type="zinc finger region" description="CR-type" evidence="5">
    <location>
        <begin position="153"/>
        <end position="236"/>
    </location>
</feature>
<dbReference type="PROSITE" id="PS00636">
    <property type="entry name" value="DNAJ_1"/>
    <property type="match status" value="1"/>
</dbReference>
<protein>
    <submittedName>
        <fullName evidence="9">Uncharacterized protein</fullName>
    </submittedName>
</protein>
<dbReference type="InterPro" id="IPR008971">
    <property type="entry name" value="HSP40/DnaJ_pept-bd"/>
</dbReference>
<evidence type="ECO:0000256" key="3">
    <source>
        <dbReference type="ARBA" id="ARBA00022771"/>
    </source>
</evidence>
<dbReference type="InterPro" id="IPR001623">
    <property type="entry name" value="DnaJ_domain"/>
</dbReference>
<sequence length="447" mass="48527">MFNGFPFGMGGMGGMGGMPRGFGEAPQRERKPVNNTKYYELLGVSKDATPDELKKAHRKLALKHHPDKGGDTNKFKEINEAYDVLKDEEKRQIYDEHGEEGIKEGVSGGGDGMDIFDMFMGGGGGRGGGRPREKKSKDVQHTVNVTLEDVYKGASKNLALSRQVTCDACNGSCSKSGDKYECKTCNGSGVTVQIRQMGPMIQQIQGRCSVCRGSGTSIPESDKCNVCSGEGLRSEKKTFSFHVERGARSGQRITLRGEAGSSEPGLAPGDLVLTINIREHETFKRSGADLLMKHNLTLAEALCGTTFTIPHLDGRLLRITSLPGEVIKPGTFKRIEEEGMPIYGLALSKGNLYIEFDVIFPDQLSWDQVQKLKSVMPMTSPSANAMETEADAHVEDVHNFNTVHNIEEELKSRSEMARGVGGDGNGGDDSDDDDGRRGGPQVQCAQQ</sequence>
<evidence type="ECO:0000259" key="7">
    <source>
        <dbReference type="PROSITE" id="PS50076"/>
    </source>
</evidence>
<dbReference type="PROSITE" id="PS51188">
    <property type="entry name" value="ZF_CR"/>
    <property type="match status" value="1"/>
</dbReference>
<dbReference type="SMART" id="SM00271">
    <property type="entry name" value="DnaJ"/>
    <property type="match status" value="1"/>
</dbReference>
<dbReference type="PROSITE" id="PS50076">
    <property type="entry name" value="DNAJ_2"/>
    <property type="match status" value="1"/>
</dbReference>
<dbReference type="GO" id="GO:0009408">
    <property type="term" value="P:response to heat"/>
    <property type="evidence" value="ECO:0007669"/>
    <property type="project" value="InterPro"/>
</dbReference>
<dbReference type="CDD" id="cd10747">
    <property type="entry name" value="DnaJ_C"/>
    <property type="match status" value="1"/>
</dbReference>
<evidence type="ECO:0000313" key="9">
    <source>
        <dbReference type="EMBL" id="CAD8792336.1"/>
    </source>
</evidence>
<dbReference type="GO" id="GO:0005524">
    <property type="term" value="F:ATP binding"/>
    <property type="evidence" value="ECO:0007669"/>
    <property type="project" value="InterPro"/>
</dbReference>
<dbReference type="InterPro" id="IPR018253">
    <property type="entry name" value="DnaJ_domain_CS"/>
</dbReference>
<reference evidence="9" key="1">
    <citation type="submission" date="2021-01" db="EMBL/GenBank/DDBJ databases">
        <authorList>
            <person name="Corre E."/>
            <person name="Pelletier E."/>
            <person name="Niang G."/>
            <person name="Scheremetjew M."/>
            <person name="Finn R."/>
            <person name="Kale V."/>
            <person name="Holt S."/>
            <person name="Cochrane G."/>
            <person name="Meng A."/>
            <person name="Brown T."/>
            <person name="Cohen L."/>
        </authorList>
    </citation>
    <scope>NUCLEOTIDE SEQUENCE</scope>
    <source>
        <strain evidence="9">SAG 63-3</strain>
    </source>
</reference>
<gene>
    <name evidence="9" type="ORF">PPAR00522_LOCUS21770</name>
</gene>
<evidence type="ECO:0000259" key="8">
    <source>
        <dbReference type="PROSITE" id="PS51188"/>
    </source>
</evidence>
<dbReference type="InterPro" id="IPR012724">
    <property type="entry name" value="DnaJ"/>
</dbReference>
<dbReference type="SUPFAM" id="SSF46565">
    <property type="entry name" value="Chaperone J-domain"/>
    <property type="match status" value="1"/>
</dbReference>
<dbReference type="InterPro" id="IPR036410">
    <property type="entry name" value="HSP_DnaJ_Cys-rich_dom_sf"/>
</dbReference>
<feature type="domain" description="CR-type" evidence="8">
    <location>
        <begin position="153"/>
        <end position="236"/>
    </location>
</feature>
<dbReference type="InterPro" id="IPR001305">
    <property type="entry name" value="HSP_DnaJ_Cys-rich_dom"/>
</dbReference>
<dbReference type="InterPro" id="IPR002939">
    <property type="entry name" value="DnaJ_C"/>
</dbReference>
<dbReference type="GO" id="GO:0006457">
    <property type="term" value="P:protein folding"/>
    <property type="evidence" value="ECO:0007669"/>
    <property type="project" value="InterPro"/>
</dbReference>
<proteinExistence type="inferred from homology"/>
<dbReference type="SUPFAM" id="SSF57938">
    <property type="entry name" value="DnaJ/Hsp40 cysteine-rich domain"/>
    <property type="match status" value="1"/>
</dbReference>
<dbReference type="PRINTS" id="PR00625">
    <property type="entry name" value="JDOMAIN"/>
</dbReference>
<dbReference type="InterPro" id="IPR044713">
    <property type="entry name" value="DNJA1/2-like"/>
</dbReference>
<dbReference type="GO" id="GO:0051082">
    <property type="term" value="F:unfolded protein binding"/>
    <property type="evidence" value="ECO:0007669"/>
    <property type="project" value="InterPro"/>
</dbReference>
<feature type="region of interest" description="Disordered" evidence="6">
    <location>
        <begin position="410"/>
        <end position="447"/>
    </location>
</feature>
<evidence type="ECO:0000256" key="6">
    <source>
        <dbReference type="SAM" id="MobiDB-lite"/>
    </source>
</evidence>
<evidence type="ECO:0000256" key="4">
    <source>
        <dbReference type="ARBA" id="ARBA00022833"/>
    </source>
</evidence>
<evidence type="ECO:0000256" key="1">
    <source>
        <dbReference type="ARBA" id="ARBA00022723"/>
    </source>
</evidence>
<dbReference type="HAMAP" id="MF_01152">
    <property type="entry name" value="DnaJ"/>
    <property type="match status" value="1"/>
</dbReference>
<keyword evidence="2" id="KW-0677">Repeat</keyword>
<dbReference type="AlphaFoldDB" id="A0A7S0VLS2"/>
<accession>A0A7S0VLS2</accession>
<dbReference type="CDD" id="cd06257">
    <property type="entry name" value="DnaJ"/>
    <property type="match status" value="1"/>
</dbReference>
<keyword evidence="4 5" id="KW-0862">Zinc</keyword>
<dbReference type="Gene3D" id="2.60.260.20">
    <property type="entry name" value="Urease metallochaperone UreE, N-terminal domain"/>
    <property type="match status" value="2"/>
</dbReference>
<name>A0A7S0VLS2_9CHLO</name>
<keyword evidence="1 5" id="KW-0479">Metal-binding</keyword>
<dbReference type="GO" id="GO:0008270">
    <property type="term" value="F:zinc ion binding"/>
    <property type="evidence" value="ECO:0007669"/>
    <property type="project" value="UniProtKB-KW"/>
</dbReference>
<dbReference type="InterPro" id="IPR036869">
    <property type="entry name" value="J_dom_sf"/>
</dbReference>
<feature type="domain" description="J" evidence="7">
    <location>
        <begin position="37"/>
        <end position="98"/>
    </location>
</feature>
<dbReference type="PANTHER" id="PTHR43888">
    <property type="entry name" value="DNAJ-LIKE-2, ISOFORM A-RELATED"/>
    <property type="match status" value="1"/>
</dbReference>
<evidence type="ECO:0000256" key="2">
    <source>
        <dbReference type="ARBA" id="ARBA00022737"/>
    </source>
</evidence>
<dbReference type="Gene3D" id="2.10.230.10">
    <property type="entry name" value="Heat shock protein DnaJ, cysteine-rich domain"/>
    <property type="match status" value="1"/>
</dbReference>
<dbReference type="CDD" id="cd10719">
    <property type="entry name" value="DnaJ_zf"/>
    <property type="match status" value="1"/>
</dbReference>
<dbReference type="Pfam" id="PF01556">
    <property type="entry name" value="DnaJ_C"/>
    <property type="match status" value="1"/>
</dbReference>
<dbReference type="Gene3D" id="1.10.287.110">
    <property type="entry name" value="DnaJ domain"/>
    <property type="match status" value="1"/>
</dbReference>
<dbReference type="FunFam" id="2.10.230.10:FF:000001">
    <property type="entry name" value="DnaJ subfamily A member 2"/>
    <property type="match status" value="1"/>
</dbReference>